<evidence type="ECO:0000256" key="8">
    <source>
        <dbReference type="SAM" id="MobiDB-lite"/>
    </source>
</evidence>
<dbReference type="GO" id="GO:0035591">
    <property type="term" value="F:signaling adaptor activity"/>
    <property type="evidence" value="ECO:0007669"/>
    <property type="project" value="Ensembl"/>
</dbReference>
<evidence type="ECO:0000256" key="5">
    <source>
        <dbReference type="ARBA" id="ARBA00054773"/>
    </source>
</evidence>
<evidence type="ECO:0000256" key="2">
    <source>
        <dbReference type="ARBA" id="ARBA00022737"/>
    </source>
</evidence>
<protein>
    <recommendedName>
        <fullName evidence="7">B-cell scaffold protein with ankyrin repeats</fullName>
    </recommendedName>
</protein>
<gene>
    <name evidence="10" type="primary">BANK1</name>
</gene>
<feature type="compositionally biased region" description="Basic and acidic residues" evidence="8">
    <location>
        <begin position="430"/>
        <end position="440"/>
    </location>
</feature>
<reference evidence="11" key="1">
    <citation type="submission" date="2018-12" db="EMBL/GenBank/DDBJ databases">
        <authorList>
            <person name="Yazar S."/>
        </authorList>
    </citation>
    <scope>NUCLEOTIDE SEQUENCE [LARGE SCALE GENOMIC DNA]</scope>
</reference>
<dbReference type="OMA" id="MCQALQA"/>
<dbReference type="InterPro" id="IPR041340">
    <property type="entry name" value="PIK3AP1_TIR"/>
</dbReference>
<evidence type="ECO:0000256" key="7">
    <source>
        <dbReference type="ARBA" id="ARBA00069696"/>
    </source>
</evidence>
<proteinExistence type="predicted"/>
<dbReference type="GO" id="GO:0048471">
    <property type="term" value="C:perinuclear region of cytoplasm"/>
    <property type="evidence" value="ECO:0007669"/>
    <property type="project" value="Ensembl"/>
</dbReference>
<name>A0A4X2M0Y4_VOMUR</name>
<dbReference type="STRING" id="29139.ENSVURP00010027571"/>
<evidence type="ECO:0000256" key="1">
    <source>
        <dbReference type="ARBA" id="ARBA00022553"/>
    </source>
</evidence>
<evidence type="ECO:0000259" key="9">
    <source>
        <dbReference type="PROSITE" id="PS51376"/>
    </source>
</evidence>
<keyword evidence="4" id="KW-0040">ANK repeat</keyword>
<dbReference type="Proteomes" id="UP000314987">
    <property type="component" value="Unassembled WGS sequence"/>
</dbReference>
<dbReference type="Pfam" id="PF18567">
    <property type="entry name" value="TIR_3"/>
    <property type="match status" value="1"/>
</dbReference>
<dbReference type="InterPro" id="IPR052446">
    <property type="entry name" value="B-cell_PI3K-Signaling_Adptrs"/>
</dbReference>
<dbReference type="PROSITE" id="PS51376">
    <property type="entry name" value="DBB"/>
    <property type="match status" value="1"/>
</dbReference>
<evidence type="ECO:0000256" key="3">
    <source>
        <dbReference type="ARBA" id="ARBA00022936"/>
    </source>
</evidence>
<feature type="domain" description="DBB" evidence="9">
    <location>
        <begin position="181"/>
        <end position="308"/>
    </location>
</feature>
<keyword evidence="1" id="KW-0597">Phosphoprotein</keyword>
<dbReference type="RefSeq" id="XP_027709223.1">
    <property type="nucleotide sequence ID" value="XM_027853422.1"/>
</dbReference>
<dbReference type="InterPro" id="IPR035897">
    <property type="entry name" value="Toll_tir_struct_dom_sf"/>
</dbReference>
<evidence type="ECO:0000256" key="4">
    <source>
        <dbReference type="ARBA" id="ARBA00023043"/>
    </source>
</evidence>
<dbReference type="GO" id="GO:0042113">
    <property type="term" value="P:B cell activation"/>
    <property type="evidence" value="ECO:0007669"/>
    <property type="project" value="UniProtKB-KW"/>
</dbReference>
<keyword evidence="2" id="KW-0677">Repeat</keyword>
<dbReference type="GO" id="GO:0002020">
    <property type="term" value="F:protease binding"/>
    <property type="evidence" value="ECO:0007669"/>
    <property type="project" value="Ensembl"/>
</dbReference>
<evidence type="ECO:0000313" key="11">
    <source>
        <dbReference type="Proteomes" id="UP000314987"/>
    </source>
</evidence>
<dbReference type="Gene3D" id="3.40.50.10140">
    <property type="entry name" value="Toll/interleukin-1 receptor homology (TIR) domain"/>
    <property type="match status" value="1"/>
</dbReference>
<dbReference type="PANTHER" id="PTHR16267:SF13">
    <property type="entry name" value="B-CELL SCAFFOLD PROTEIN WITH ANKYRIN REPEATS"/>
    <property type="match status" value="1"/>
</dbReference>
<evidence type="ECO:0000313" key="10">
    <source>
        <dbReference type="Ensembl" id="ENSVURP00010027571.1"/>
    </source>
</evidence>
<dbReference type="GO" id="GO:0007165">
    <property type="term" value="P:signal transduction"/>
    <property type="evidence" value="ECO:0007669"/>
    <property type="project" value="UniProtKB-ARBA"/>
</dbReference>
<dbReference type="GO" id="GO:1990782">
    <property type="term" value="F:protein tyrosine kinase binding"/>
    <property type="evidence" value="ECO:0007669"/>
    <property type="project" value="Ensembl"/>
</dbReference>
<dbReference type="GO" id="GO:0005102">
    <property type="term" value="F:signaling receptor binding"/>
    <property type="evidence" value="ECO:0007669"/>
    <property type="project" value="Ensembl"/>
</dbReference>
<organism evidence="10 11">
    <name type="scientific">Vombatus ursinus</name>
    <name type="common">Common wombat</name>
    <dbReference type="NCBI Taxonomy" id="29139"/>
    <lineage>
        <taxon>Eukaryota</taxon>
        <taxon>Metazoa</taxon>
        <taxon>Chordata</taxon>
        <taxon>Craniata</taxon>
        <taxon>Vertebrata</taxon>
        <taxon>Euteleostomi</taxon>
        <taxon>Mammalia</taxon>
        <taxon>Metatheria</taxon>
        <taxon>Diprotodontia</taxon>
        <taxon>Vombatidae</taxon>
        <taxon>Vombatus</taxon>
    </lineage>
</organism>
<dbReference type="OrthoDB" id="9449022at2759"/>
<reference evidence="10" key="2">
    <citation type="submission" date="2025-08" db="UniProtKB">
        <authorList>
            <consortium name="Ensembl"/>
        </authorList>
    </citation>
    <scope>IDENTIFICATION</scope>
</reference>
<feature type="region of interest" description="Disordered" evidence="8">
    <location>
        <begin position="410"/>
        <end position="494"/>
    </location>
</feature>
<dbReference type="CTD" id="55024"/>
<evidence type="ECO:0000256" key="6">
    <source>
        <dbReference type="ARBA" id="ARBA00065779"/>
    </source>
</evidence>
<dbReference type="GO" id="GO:0043274">
    <property type="term" value="F:phospholipase binding"/>
    <property type="evidence" value="ECO:0007669"/>
    <property type="project" value="Ensembl"/>
</dbReference>
<dbReference type="GeneTree" id="ENSGT00390000008787"/>
<sequence length="759" mass="86605">MEPSENIKNLLMLYEEEAEEWAVYLRDVLLHVVEMEAMLLYSLTNSSDRHLDSLDLNSYKCKLLILSNSLLKGLTPRKCRFLDRLLRSPESVVILLCGVKSSDELYELLTVSRGSREISTEQEPEDYISVIRSVIQRGSQNYFEVSNPLEIGMELYTKTNKTRKIEAASETPESSVSSVLVLPAKISCEDPGDIFILLKDEIIGDNIEIEFATDSKCVRTQPPLWSKTVRCMKALDFPAGSVNVNVYCDGNIKATTEIIYYTIEKKVEHPLKEVDPRDVVQQTSLEELDTVLTSIFKAEIPHYDLRNLQQEMHHQENKQLQELPSLLHCAAKFGLKNLAVHLLQCSGATWASKARNIEGADPAHIAESQGHGELKRIFEEFSIHEDNRNEGLESEYVEKMEDLIPAASPFCSAMTPHTSHHHGRGQIYKAEAEEEKKEREDDQDDEDSRQERGSEVESDDELYVVIAENNEEGDSKDALFSDRPPLPPPRAVVSPIGLEKPHCLLPGKILEEQSARSQAWCDLGIKKETEEELKREMEKKEEDEEKEEEDPYTSVEIEENEYDIILANGSMKKKIGSRSFIINRPPAPAPRPRSVPIKEETIPFIAQVFQQKTTRPQHDGDKLQAPVKKSDRIGMDNQRCSALKCCIPSGQEELILLQEKVKTGEISMDEALKKFKQWQTEKSGLEVIQQEKLRQLRDCIIGKRPEEENFYDKITIVHHPDFKDTAQSENISYGTPVTNKLSPRFQVDKEYGFCWRKDN</sequence>
<reference evidence="10" key="3">
    <citation type="submission" date="2025-09" db="UniProtKB">
        <authorList>
            <consortium name="Ensembl"/>
        </authorList>
    </citation>
    <scope>IDENTIFICATION</scope>
</reference>
<accession>A0A4X2M0Y4</accession>
<dbReference type="AlphaFoldDB" id="A0A4X2M0Y4"/>
<dbReference type="PANTHER" id="PTHR16267">
    <property type="entry name" value="BANK1/PIK3AP1 FAMILY MEMBER"/>
    <property type="match status" value="1"/>
</dbReference>
<feature type="compositionally biased region" description="Basic and acidic residues" evidence="8">
    <location>
        <begin position="529"/>
        <end position="540"/>
    </location>
</feature>
<comment type="function">
    <text evidence="5">Involved in B-cell receptor (BCR)-induced Ca(2+) mobilization from intracellular stores. Promotes Lyn-mediated phosphorylation of IP3 receptors 1 and 2.</text>
</comment>
<dbReference type="GO" id="GO:0051898">
    <property type="term" value="P:negative regulation of phosphatidylinositol 3-kinase/protein kinase B signal transduction"/>
    <property type="evidence" value="ECO:0007669"/>
    <property type="project" value="TreeGrafter"/>
</dbReference>
<dbReference type="SMART" id="SM01282">
    <property type="entry name" value="DBB"/>
    <property type="match status" value="1"/>
</dbReference>
<keyword evidence="11" id="KW-1185">Reference proteome</keyword>
<dbReference type="Ensembl" id="ENSVURT00010031406.1">
    <property type="protein sequence ID" value="ENSVURP00010027571.1"/>
    <property type="gene ID" value="ENSVURG00010021100.1"/>
</dbReference>
<dbReference type="GO" id="GO:0051246">
    <property type="term" value="P:regulation of protein metabolic process"/>
    <property type="evidence" value="ECO:0007669"/>
    <property type="project" value="UniProtKB-ARBA"/>
</dbReference>
<dbReference type="Pfam" id="PF14545">
    <property type="entry name" value="DBB"/>
    <property type="match status" value="1"/>
</dbReference>
<dbReference type="GeneID" id="114036746"/>
<feature type="region of interest" description="Disordered" evidence="8">
    <location>
        <begin position="529"/>
        <end position="554"/>
    </location>
</feature>
<keyword evidence="3" id="KW-0075">B-cell activation</keyword>
<comment type="subunit">
    <text evidence="6">Interacts with LYN, ITPR1 and ITPR2.</text>
</comment>
<dbReference type="InterPro" id="IPR017893">
    <property type="entry name" value="DBB_domain"/>
</dbReference>
<feature type="compositionally biased region" description="Acidic residues" evidence="8">
    <location>
        <begin position="541"/>
        <end position="554"/>
    </location>
</feature>
<dbReference type="FunFam" id="3.40.50.10140:FF:000017">
    <property type="entry name" value="B cell scaffold protein with ankyrin repeats 1"/>
    <property type="match status" value="1"/>
</dbReference>
<dbReference type="GO" id="GO:0050869">
    <property type="term" value="P:negative regulation of B cell activation"/>
    <property type="evidence" value="ECO:0007669"/>
    <property type="project" value="TreeGrafter"/>
</dbReference>